<evidence type="ECO:0008006" key="5">
    <source>
        <dbReference type="Google" id="ProtNLM"/>
    </source>
</evidence>
<proteinExistence type="predicted"/>
<keyword evidence="4" id="KW-1185">Reference proteome</keyword>
<evidence type="ECO:0000313" key="4">
    <source>
        <dbReference type="Proteomes" id="UP001628156"/>
    </source>
</evidence>
<keyword evidence="1" id="KW-0175">Coiled coil</keyword>
<sequence length="329" mass="37708">MPRPKNIEKDEDYLKKQKQQSRTQEAALTNSFLDILISDFHFEMKYSRTKGATKTVKMIVPSHLIDGETIYSKEDIMNMSHEICQTEKLDSTATVKQQKRNDEAKFANGVLALLKRRGYTFCEKKTRPCHKTTRLVRVSSLTFGSKTYSAKELITKGTEFGFAVASIMKNKEEIISQTNLKQSKESYSDIKRQLEKEKTTVQRQSDTIEDLNESDKDIMIKNVEIIKKEKNELYTKNGTLVCEQFNEISPNDIKNWAVNPPLYSPIQQENIDNNTVELHQNLEIELNDSTETEDNPPNFTSYTRTESNPTAFANGHPSTDGAQIGFINR</sequence>
<feature type="coiled-coil region" evidence="1">
    <location>
        <begin position="177"/>
        <end position="214"/>
    </location>
</feature>
<protein>
    <recommendedName>
        <fullName evidence="5">DRBM domain-containing protein</fullName>
    </recommendedName>
</protein>
<organism evidence="3 4">
    <name type="scientific">Entamoeba nuttalli</name>
    <dbReference type="NCBI Taxonomy" id="412467"/>
    <lineage>
        <taxon>Eukaryota</taxon>
        <taxon>Amoebozoa</taxon>
        <taxon>Evosea</taxon>
        <taxon>Archamoebae</taxon>
        <taxon>Mastigamoebida</taxon>
        <taxon>Entamoebidae</taxon>
        <taxon>Entamoeba</taxon>
    </lineage>
</organism>
<accession>A0ABQ0DSF9</accession>
<evidence type="ECO:0000313" key="3">
    <source>
        <dbReference type="EMBL" id="GAB1225793.1"/>
    </source>
</evidence>
<name>A0ABQ0DSF9_9EUKA</name>
<gene>
    <name evidence="3" type="ORF">ENUP19_0263G0013</name>
</gene>
<dbReference type="EMBL" id="BAAFRS010000263">
    <property type="protein sequence ID" value="GAB1225793.1"/>
    <property type="molecule type" value="Genomic_DNA"/>
</dbReference>
<evidence type="ECO:0000256" key="1">
    <source>
        <dbReference type="SAM" id="Coils"/>
    </source>
</evidence>
<comment type="caution">
    <text evidence="3">The sequence shown here is derived from an EMBL/GenBank/DDBJ whole genome shotgun (WGS) entry which is preliminary data.</text>
</comment>
<reference evidence="3 4" key="1">
    <citation type="journal article" date="2019" name="PLoS Negl. Trop. Dis.">
        <title>Whole genome sequencing of Entamoeba nuttalli reveals mammalian host-related molecular signatures and a novel octapeptide-repeat surface protein.</title>
        <authorList>
            <person name="Tanaka M."/>
            <person name="Makiuchi T."/>
            <person name="Komiyama T."/>
            <person name="Shiina T."/>
            <person name="Osaki K."/>
            <person name="Tachibana H."/>
        </authorList>
    </citation>
    <scope>NUCLEOTIDE SEQUENCE [LARGE SCALE GENOMIC DNA]</scope>
    <source>
        <strain evidence="3 4">P19-061405</strain>
    </source>
</reference>
<feature type="region of interest" description="Disordered" evidence="2">
    <location>
        <begin position="287"/>
        <end position="329"/>
    </location>
</feature>
<evidence type="ECO:0000256" key="2">
    <source>
        <dbReference type="SAM" id="MobiDB-lite"/>
    </source>
</evidence>
<dbReference type="Proteomes" id="UP001628156">
    <property type="component" value="Unassembled WGS sequence"/>
</dbReference>
<feature type="compositionally biased region" description="Polar residues" evidence="2">
    <location>
        <begin position="295"/>
        <end position="321"/>
    </location>
</feature>